<keyword evidence="29" id="KW-1185">Reference proteome</keyword>
<evidence type="ECO:0000256" key="13">
    <source>
        <dbReference type="ARBA" id="ARBA00022695"/>
    </source>
</evidence>
<dbReference type="Pfam" id="PF02298">
    <property type="entry name" value="Cu_bind_like"/>
    <property type="match status" value="1"/>
</dbReference>
<evidence type="ECO:0000256" key="12">
    <source>
        <dbReference type="ARBA" id="ARBA00022692"/>
    </source>
</evidence>
<evidence type="ECO:0000256" key="1">
    <source>
        <dbReference type="ARBA" id="ARBA00001698"/>
    </source>
</evidence>
<organism evidence="28 29">
    <name type="scientific">Musa troglodytarum</name>
    <name type="common">fe'i banana</name>
    <dbReference type="NCBI Taxonomy" id="320322"/>
    <lineage>
        <taxon>Eukaryota</taxon>
        <taxon>Viridiplantae</taxon>
        <taxon>Streptophyta</taxon>
        <taxon>Embryophyta</taxon>
        <taxon>Tracheophyta</taxon>
        <taxon>Spermatophyta</taxon>
        <taxon>Magnoliopsida</taxon>
        <taxon>Liliopsida</taxon>
        <taxon>Zingiberales</taxon>
        <taxon>Musaceae</taxon>
        <taxon>Musa</taxon>
    </lineage>
</organism>
<evidence type="ECO:0000256" key="6">
    <source>
        <dbReference type="ARBA" id="ARBA00010185"/>
    </source>
</evidence>
<evidence type="ECO:0000256" key="24">
    <source>
        <dbReference type="RuleBase" id="RU003938"/>
    </source>
</evidence>
<comment type="similarity">
    <text evidence="23">Belongs to the early nodulin-like (ENODL) family.</text>
</comment>
<evidence type="ECO:0000259" key="27">
    <source>
        <dbReference type="PROSITE" id="PS51485"/>
    </source>
</evidence>
<keyword evidence="12 24" id="KW-0812">Transmembrane</keyword>
<evidence type="ECO:0000256" key="2">
    <source>
        <dbReference type="ARBA" id="ARBA00004141"/>
    </source>
</evidence>
<dbReference type="Proteomes" id="UP001055439">
    <property type="component" value="Chromosome 1"/>
</dbReference>
<feature type="transmembrane region" description="Helical" evidence="26">
    <location>
        <begin position="61"/>
        <end position="91"/>
    </location>
</feature>
<feature type="transmembrane region" description="Helical" evidence="26">
    <location>
        <begin position="153"/>
        <end position="177"/>
    </location>
</feature>
<evidence type="ECO:0000256" key="11">
    <source>
        <dbReference type="ARBA" id="ARBA00022679"/>
    </source>
</evidence>
<dbReference type="PANTHER" id="PTHR13773:SF8">
    <property type="entry name" value="PHOSPHATIDATE CYTIDYLYLTRANSFERASE, PHOTORECEPTOR-SPECIFIC"/>
    <property type="match status" value="1"/>
</dbReference>
<keyword evidence="16" id="KW-0443">Lipid metabolism</keyword>
<keyword evidence="9" id="KW-0444">Lipid biosynthesis</keyword>
<evidence type="ECO:0000256" key="23">
    <source>
        <dbReference type="ARBA" id="ARBA00035011"/>
    </source>
</evidence>
<evidence type="ECO:0000256" key="4">
    <source>
        <dbReference type="ARBA" id="ARBA00005119"/>
    </source>
</evidence>
<dbReference type="AlphaFoldDB" id="A0A9E7JAT9"/>
<protein>
    <recommendedName>
        <fullName evidence="7 24">Phosphatidate cytidylyltransferase</fullName>
        <ecNumber evidence="7 24">2.7.7.41</ecNumber>
    </recommendedName>
</protein>
<dbReference type="SUPFAM" id="SSF49503">
    <property type="entry name" value="Cupredoxins"/>
    <property type="match status" value="1"/>
</dbReference>
<comment type="pathway">
    <text evidence="4 24">Phospholipid metabolism; CDP-diacylglycerol biosynthesis; CDP-diacylglycerol from sn-glycerol 3-phosphate: step 3/3.</text>
</comment>
<evidence type="ECO:0000256" key="10">
    <source>
        <dbReference type="ARBA" id="ARBA00022622"/>
    </source>
</evidence>
<dbReference type="GO" id="GO:0005886">
    <property type="term" value="C:plasma membrane"/>
    <property type="evidence" value="ECO:0007669"/>
    <property type="project" value="UniProtKB-SubCell"/>
</dbReference>
<dbReference type="GO" id="GO:0004605">
    <property type="term" value="F:phosphatidate cytidylyltransferase activity"/>
    <property type="evidence" value="ECO:0007669"/>
    <property type="project" value="UniProtKB-EC"/>
</dbReference>
<dbReference type="GO" id="GO:0008654">
    <property type="term" value="P:phospholipid biosynthetic process"/>
    <property type="evidence" value="ECO:0007669"/>
    <property type="project" value="UniProtKB-KW"/>
</dbReference>
<keyword evidence="13 24" id="KW-0548">Nucleotidyltransferase</keyword>
<keyword evidence="14" id="KW-0732">Signal</keyword>
<keyword evidence="15 26" id="KW-1133">Transmembrane helix</keyword>
<feature type="transmembrane region" description="Helical" evidence="26">
    <location>
        <begin position="111"/>
        <end position="132"/>
    </location>
</feature>
<keyword evidence="19" id="KW-0325">Glycoprotein</keyword>
<comment type="similarity">
    <text evidence="6 24">Belongs to the CDS family.</text>
</comment>
<evidence type="ECO:0000256" key="8">
    <source>
        <dbReference type="ARBA" id="ARBA00022475"/>
    </source>
</evidence>
<keyword evidence="21" id="KW-1208">Phospholipid metabolism</keyword>
<dbReference type="PANTHER" id="PTHR13773">
    <property type="entry name" value="PHOSPHATIDATE CYTIDYLYLTRANSFERASE"/>
    <property type="match status" value="1"/>
</dbReference>
<gene>
    <name evidence="28" type="ORF">MUK42_10296</name>
</gene>
<keyword evidence="17 26" id="KW-0472">Membrane</keyword>
<evidence type="ECO:0000256" key="9">
    <source>
        <dbReference type="ARBA" id="ARBA00022516"/>
    </source>
</evidence>
<proteinExistence type="inferred from homology"/>
<evidence type="ECO:0000256" key="26">
    <source>
        <dbReference type="SAM" id="Phobius"/>
    </source>
</evidence>
<keyword evidence="18" id="KW-1015">Disulfide bond</keyword>
<dbReference type="PROSITE" id="PS51485">
    <property type="entry name" value="PHYTOCYANIN"/>
    <property type="match status" value="1"/>
</dbReference>
<evidence type="ECO:0000313" key="28">
    <source>
        <dbReference type="EMBL" id="URD74264.1"/>
    </source>
</evidence>
<evidence type="ECO:0000256" key="17">
    <source>
        <dbReference type="ARBA" id="ARBA00023136"/>
    </source>
</evidence>
<comment type="catalytic activity">
    <reaction evidence="1 24">
        <text>a 1,2-diacyl-sn-glycero-3-phosphate + CTP + H(+) = a CDP-1,2-diacyl-sn-glycerol + diphosphate</text>
        <dbReference type="Rhea" id="RHEA:16229"/>
        <dbReference type="ChEBI" id="CHEBI:15378"/>
        <dbReference type="ChEBI" id="CHEBI:33019"/>
        <dbReference type="ChEBI" id="CHEBI:37563"/>
        <dbReference type="ChEBI" id="CHEBI:58332"/>
        <dbReference type="ChEBI" id="CHEBI:58608"/>
        <dbReference type="EC" id="2.7.7.41"/>
    </reaction>
</comment>
<dbReference type="InterPro" id="IPR000374">
    <property type="entry name" value="PC_trans"/>
</dbReference>
<dbReference type="Pfam" id="PF01148">
    <property type="entry name" value="CTP_transf_1"/>
    <property type="match status" value="2"/>
</dbReference>
<dbReference type="GO" id="GO:0005789">
    <property type="term" value="C:endoplasmic reticulum membrane"/>
    <property type="evidence" value="ECO:0007669"/>
    <property type="project" value="TreeGrafter"/>
</dbReference>
<name>A0A9E7JAT9_9LILI</name>
<reference evidence="28" key="1">
    <citation type="submission" date="2022-05" db="EMBL/GenBank/DDBJ databases">
        <title>The Musa troglodytarum L. genome provides insights into the mechanism of non-climacteric behaviour and enrichment of carotenoids.</title>
        <authorList>
            <person name="Wang J."/>
        </authorList>
    </citation>
    <scope>NUCLEOTIDE SEQUENCE</scope>
    <source>
        <tissue evidence="28">Leaf</tissue>
    </source>
</reference>
<dbReference type="EC" id="2.7.7.41" evidence="7 24"/>
<evidence type="ECO:0000256" key="20">
    <source>
        <dbReference type="ARBA" id="ARBA00023209"/>
    </source>
</evidence>
<dbReference type="GO" id="GO:0009055">
    <property type="term" value="F:electron transfer activity"/>
    <property type="evidence" value="ECO:0007669"/>
    <property type="project" value="InterPro"/>
</dbReference>
<dbReference type="FunFam" id="2.60.40.420:FF:000066">
    <property type="entry name" value="Early nodulin-like protein 9"/>
    <property type="match status" value="1"/>
</dbReference>
<keyword evidence="8" id="KW-1003">Cell membrane</keyword>
<evidence type="ECO:0000256" key="14">
    <source>
        <dbReference type="ARBA" id="ARBA00022729"/>
    </source>
</evidence>
<dbReference type="GO" id="GO:0098552">
    <property type="term" value="C:side of membrane"/>
    <property type="evidence" value="ECO:0007669"/>
    <property type="project" value="UniProtKB-KW"/>
</dbReference>
<sequence>MANMQRENTMSILQRNHSGRVRHRRHSTEATPDIHGPGGANLLVNDQNKYKSMFVRARSSLWMLLGFSLVVYMGHLYICGLIVGIQIFMARELFNLRKQANEDRQLPGFRLLNWFLLPASLIVVNDVAAYFFGFFFGRTPLIKLSPKKTWEGFIGASFATILSAFMLANILGSFQWLTCPRKDLSTGWLHCDPGPLFKPKSYPLPGWFSWKEFSVMPVQWHALALGLFASIIAPFGGFFASGLKRAFKIKDFGDTIPGHGGFTDRMDCQMMMAVFAYIYHQSFVVSQGFPVEMILDQHSFARVQDSVFLLFYYDLISSWASRATERAGLRNTLTFNAAPAKPFLEDPGRSLPRFGNTGRGATTQKRNAFAPPTPSQPILGHKTTICFAPVANTSTTTSTPLHPLTACNTTSVAVMGNSQGLLLICLALLSAMAGATQFRVGGSKGWSVPDPDAVSYNQWAEKNRFQVGDSLLFVYPPGEDSVLLVDKDAYDACNTNSFIDKRDDGNTVFTLNRSGPFYFISGVEANCMRNESVVVVVMADRSNRSSSSSSPPPSPSTASSPPPPPESAEATPAPAPAPAEEEPNSPPPPPNAASSRVVGFMGSVGCFIGSIILVS</sequence>
<evidence type="ECO:0000313" key="29">
    <source>
        <dbReference type="Proteomes" id="UP001055439"/>
    </source>
</evidence>
<dbReference type="InterPro" id="IPR008972">
    <property type="entry name" value="Cupredoxin"/>
</dbReference>
<dbReference type="InterPro" id="IPR016720">
    <property type="entry name" value="PC_Trfase_euk"/>
</dbReference>
<dbReference type="EMBL" id="CP097502">
    <property type="protein sequence ID" value="URD74264.1"/>
    <property type="molecule type" value="Genomic_DNA"/>
</dbReference>
<evidence type="ECO:0000256" key="5">
    <source>
        <dbReference type="ARBA" id="ARBA00005189"/>
    </source>
</evidence>
<dbReference type="InterPro" id="IPR041846">
    <property type="entry name" value="ENL_dom"/>
</dbReference>
<dbReference type="InterPro" id="IPR003245">
    <property type="entry name" value="Phytocyanin_dom"/>
</dbReference>
<evidence type="ECO:0000256" key="25">
    <source>
        <dbReference type="SAM" id="MobiDB-lite"/>
    </source>
</evidence>
<dbReference type="Gene3D" id="2.60.40.420">
    <property type="entry name" value="Cupredoxins - blue copper proteins"/>
    <property type="match status" value="1"/>
</dbReference>
<keyword evidence="10" id="KW-0336">GPI-anchor</keyword>
<feature type="domain" description="Phytocyanin" evidence="27">
    <location>
        <begin position="436"/>
        <end position="539"/>
    </location>
</feature>
<comment type="subcellular location">
    <subcellularLocation>
        <location evidence="3">Cell membrane</location>
        <topology evidence="3">Lipid-anchor</topology>
        <topology evidence="3">GPI-anchor</topology>
    </subcellularLocation>
    <subcellularLocation>
        <location evidence="2">Membrane</location>
        <topology evidence="2">Multi-pass membrane protein</topology>
    </subcellularLocation>
</comment>
<accession>A0A9E7JAT9</accession>
<feature type="compositionally biased region" description="Pro residues" evidence="25">
    <location>
        <begin position="550"/>
        <end position="566"/>
    </location>
</feature>
<feature type="transmembrane region" description="Helical" evidence="26">
    <location>
        <begin position="218"/>
        <end position="240"/>
    </location>
</feature>
<evidence type="ECO:0000256" key="19">
    <source>
        <dbReference type="ARBA" id="ARBA00023180"/>
    </source>
</evidence>
<keyword evidence="20" id="KW-0594">Phospholipid biosynthesis</keyword>
<evidence type="ECO:0000256" key="18">
    <source>
        <dbReference type="ARBA" id="ARBA00023157"/>
    </source>
</evidence>
<dbReference type="OrthoDB" id="10260889at2759"/>
<comment type="pathway">
    <text evidence="5">Lipid metabolism.</text>
</comment>
<evidence type="ECO:0000256" key="22">
    <source>
        <dbReference type="ARBA" id="ARBA00023288"/>
    </source>
</evidence>
<keyword evidence="11 24" id="KW-0808">Transferase</keyword>
<evidence type="ECO:0000256" key="15">
    <source>
        <dbReference type="ARBA" id="ARBA00022989"/>
    </source>
</evidence>
<keyword evidence="22" id="KW-0449">Lipoprotein</keyword>
<evidence type="ECO:0000256" key="7">
    <source>
        <dbReference type="ARBA" id="ARBA00012487"/>
    </source>
</evidence>
<evidence type="ECO:0000256" key="21">
    <source>
        <dbReference type="ARBA" id="ARBA00023264"/>
    </source>
</evidence>
<evidence type="ECO:0000256" key="16">
    <source>
        <dbReference type="ARBA" id="ARBA00023098"/>
    </source>
</evidence>
<feature type="region of interest" description="Disordered" evidence="25">
    <location>
        <begin position="543"/>
        <end position="595"/>
    </location>
</feature>
<dbReference type="CDD" id="cd11019">
    <property type="entry name" value="OsENODL1_like"/>
    <property type="match status" value="1"/>
</dbReference>
<evidence type="ECO:0000256" key="3">
    <source>
        <dbReference type="ARBA" id="ARBA00004609"/>
    </source>
</evidence>
<dbReference type="PROSITE" id="PS01315">
    <property type="entry name" value="CDS"/>
    <property type="match status" value="1"/>
</dbReference>